<evidence type="ECO:0000313" key="2">
    <source>
        <dbReference type="Proteomes" id="UP000580861"/>
    </source>
</evidence>
<protein>
    <submittedName>
        <fullName evidence="1">Uncharacterized protein</fullName>
    </submittedName>
</protein>
<sequence length="120" mass="13073">MLATDALDRTRLSVEHLRRTVAPPVSRTALNPAISTADLYLVTGNLVNVLEAIATGVTTINNELMQRWRQDLLSSEGSSDSVENEVFAVNHWSAVASGAAHDLRRVLADMQFLLSGLSDR</sequence>
<comment type="caution">
    <text evidence="1">The sequence shown here is derived from an EMBL/GenBank/DDBJ whole genome shotgun (WGS) entry which is preliminary data.</text>
</comment>
<keyword evidence="2" id="KW-1185">Reference proteome</keyword>
<dbReference type="Proteomes" id="UP000580861">
    <property type="component" value="Unassembled WGS sequence"/>
</dbReference>
<evidence type="ECO:0000313" key="1">
    <source>
        <dbReference type="EMBL" id="MBB5855675.1"/>
    </source>
</evidence>
<reference evidence="1 2" key="1">
    <citation type="submission" date="2020-08" db="EMBL/GenBank/DDBJ databases">
        <title>Sequencing the genomes of 1000 actinobacteria strains.</title>
        <authorList>
            <person name="Klenk H.-P."/>
        </authorList>
    </citation>
    <scope>NUCLEOTIDE SEQUENCE [LARGE SCALE GENOMIC DNA]</scope>
    <source>
        <strain evidence="1 2">DSM 45272</strain>
    </source>
</reference>
<organism evidence="1 2">
    <name type="scientific">Amycolatopsis umgeniensis</name>
    <dbReference type="NCBI Taxonomy" id="336628"/>
    <lineage>
        <taxon>Bacteria</taxon>
        <taxon>Bacillati</taxon>
        <taxon>Actinomycetota</taxon>
        <taxon>Actinomycetes</taxon>
        <taxon>Pseudonocardiales</taxon>
        <taxon>Pseudonocardiaceae</taxon>
        <taxon>Amycolatopsis</taxon>
    </lineage>
</organism>
<dbReference type="AlphaFoldDB" id="A0A841B9X7"/>
<proteinExistence type="predicted"/>
<accession>A0A841B9X7</accession>
<dbReference type="EMBL" id="JACHMX010000001">
    <property type="protein sequence ID" value="MBB5855675.1"/>
    <property type="molecule type" value="Genomic_DNA"/>
</dbReference>
<dbReference type="RefSeq" id="WP_184900550.1">
    <property type="nucleotide sequence ID" value="NZ_JACHMX010000001.1"/>
</dbReference>
<name>A0A841B9X7_9PSEU</name>
<gene>
    <name evidence="1" type="ORF">HDA45_005762</name>
</gene>